<dbReference type="EMBL" id="BOPH01000034">
    <property type="protein sequence ID" value="GIJ67882.1"/>
    <property type="molecule type" value="Genomic_DNA"/>
</dbReference>
<organism evidence="1 2">
    <name type="scientific">Virgisporangium ochraceum</name>
    <dbReference type="NCBI Taxonomy" id="65505"/>
    <lineage>
        <taxon>Bacteria</taxon>
        <taxon>Bacillati</taxon>
        <taxon>Actinomycetota</taxon>
        <taxon>Actinomycetes</taxon>
        <taxon>Micromonosporales</taxon>
        <taxon>Micromonosporaceae</taxon>
        <taxon>Virgisporangium</taxon>
    </lineage>
</organism>
<dbReference type="AlphaFoldDB" id="A0A8J3ZRU8"/>
<gene>
    <name evidence="1" type="ORF">Voc01_027990</name>
</gene>
<name>A0A8J3ZRU8_9ACTN</name>
<dbReference type="Proteomes" id="UP000635606">
    <property type="component" value="Unassembled WGS sequence"/>
</dbReference>
<reference evidence="1" key="1">
    <citation type="submission" date="2021-01" db="EMBL/GenBank/DDBJ databases">
        <title>Whole genome shotgun sequence of Virgisporangium ochraceum NBRC 16418.</title>
        <authorList>
            <person name="Komaki H."/>
            <person name="Tamura T."/>
        </authorList>
    </citation>
    <scope>NUCLEOTIDE SEQUENCE</scope>
    <source>
        <strain evidence="1">NBRC 16418</strain>
    </source>
</reference>
<keyword evidence="2" id="KW-1185">Reference proteome</keyword>
<accession>A0A8J3ZRU8</accession>
<protein>
    <submittedName>
        <fullName evidence="1">Uncharacterized protein</fullName>
    </submittedName>
</protein>
<sequence>MLVARAMSECHMYMDLHPCERCGEADFPWTVHEAAERAGQRISSYEGDCPSCGTHRRFEFVVLDPNLPPPGLGGPEPSTIIDPGGFFEVGEWAAGALKVAPDASPDEVADAYDAAIDAVATVEEILKFLPPGADSVPEEAFTSGRGHAIRAADPGRFERSRLEATLAERRRVLVDLTARVEALRESNGW</sequence>
<evidence type="ECO:0000313" key="2">
    <source>
        <dbReference type="Proteomes" id="UP000635606"/>
    </source>
</evidence>
<dbReference type="RefSeq" id="WP_203927839.1">
    <property type="nucleotide sequence ID" value="NZ_BOPH01000034.1"/>
</dbReference>
<comment type="caution">
    <text evidence="1">The sequence shown here is derived from an EMBL/GenBank/DDBJ whole genome shotgun (WGS) entry which is preliminary data.</text>
</comment>
<evidence type="ECO:0000313" key="1">
    <source>
        <dbReference type="EMBL" id="GIJ67882.1"/>
    </source>
</evidence>
<proteinExistence type="predicted"/>